<feature type="transmembrane region" description="Helical" evidence="2">
    <location>
        <begin position="173"/>
        <end position="193"/>
    </location>
</feature>
<dbReference type="Proteomes" id="UP000074903">
    <property type="component" value="Unassembled WGS sequence"/>
</dbReference>
<dbReference type="RefSeq" id="WP_052811198.1">
    <property type="nucleotide sequence ID" value="NZ_CEHB01000019.1"/>
</dbReference>
<organism evidence="3 4">
    <name type="scientific">Streptococcus suis</name>
    <dbReference type="NCBI Taxonomy" id="1307"/>
    <lineage>
        <taxon>Bacteria</taxon>
        <taxon>Bacillati</taxon>
        <taxon>Bacillota</taxon>
        <taxon>Bacilli</taxon>
        <taxon>Lactobacillales</taxon>
        <taxon>Streptococcaceae</taxon>
        <taxon>Streptococcus</taxon>
    </lineage>
</organism>
<dbReference type="InterPro" id="IPR026898">
    <property type="entry name" value="PrsW"/>
</dbReference>
<evidence type="ECO:0000313" key="3">
    <source>
        <dbReference type="EMBL" id="CYX67098.1"/>
    </source>
</evidence>
<dbReference type="PANTHER" id="PTHR36844">
    <property type="entry name" value="PROTEASE PRSW"/>
    <property type="match status" value="1"/>
</dbReference>
<dbReference type="AlphaFoldDB" id="A0A0Z8W3B8"/>
<feature type="region of interest" description="Disordered" evidence="1">
    <location>
        <begin position="13"/>
        <end position="44"/>
    </location>
</feature>
<keyword evidence="2" id="KW-1133">Transmembrane helix</keyword>
<dbReference type="Pfam" id="PF13367">
    <property type="entry name" value="PrsW-protease"/>
    <property type="match status" value="1"/>
</dbReference>
<evidence type="ECO:0008006" key="5">
    <source>
        <dbReference type="Google" id="ProtNLM"/>
    </source>
</evidence>
<reference evidence="3 4" key="1">
    <citation type="submission" date="2016-02" db="EMBL/GenBank/DDBJ databases">
        <authorList>
            <consortium name="Pathogen Informatics"/>
        </authorList>
    </citation>
    <scope>NUCLEOTIDE SEQUENCE [LARGE SCALE GENOMIC DNA]</scope>
    <source>
        <strain evidence="3 4">SS993</strain>
    </source>
</reference>
<dbReference type="EMBL" id="FILX01000017">
    <property type="protein sequence ID" value="CYX67098.1"/>
    <property type="molecule type" value="Genomic_DNA"/>
</dbReference>
<evidence type="ECO:0000256" key="2">
    <source>
        <dbReference type="SAM" id="Phobius"/>
    </source>
</evidence>
<protein>
    <recommendedName>
        <fullName evidence="5">PrsW family intramembrane metalloprotease</fullName>
    </recommendedName>
</protein>
<gene>
    <name evidence="3" type="ORF">ERS132531_01112</name>
</gene>
<evidence type="ECO:0000256" key="1">
    <source>
        <dbReference type="SAM" id="MobiDB-lite"/>
    </source>
</evidence>
<keyword evidence="2" id="KW-0812">Transmembrane</keyword>
<feature type="transmembrane region" description="Helical" evidence="2">
    <location>
        <begin position="352"/>
        <end position="374"/>
    </location>
</feature>
<feature type="transmembrane region" description="Helical" evidence="2">
    <location>
        <begin position="318"/>
        <end position="340"/>
    </location>
</feature>
<feature type="transmembrane region" description="Helical" evidence="2">
    <location>
        <begin position="145"/>
        <end position="167"/>
    </location>
</feature>
<proteinExistence type="predicted"/>
<accession>A0A0Z8W3B8</accession>
<sequence length="427" mass="46790">MKKQEWVEAFEAINGRSPSTQEYNDAKIKGEFSDDSPNESSDKTCPKCHQLNATRSPFCPNCGAKMDGSGNASVDVASDIVSGIANKINSVTGGEGPVELRMRDLFSEVFKKHTREEAENIFACGSEKTTPRLEDISREWPKPWYFARVFGALLLSSIMLYFMYITFHNWNVLPGLMFVSAMAGAIPILFFYFECNSPRNIDIMTVLEIFFIGGLLSLLATLMLVQIFPSGVGGIIPSMMTGIIEEVGKIVATAYYIKKLAEKRYIFNGLLIGGAVGAGFAVFETAGYIFQSTLVNFETMNGSLPVFNSDPSEAVGVAIMRGLLAFGGHVAWAAITGAGIMMVLKKQKNFDWSVLFTGESLRFLILVITLHGILDMNLTNSDGGELIKVLILCLIAVITIMIIINRGLKEINDLGSEVSMPLSIERD</sequence>
<feature type="transmembrane region" description="Helical" evidence="2">
    <location>
        <begin position="205"/>
        <end position="228"/>
    </location>
</feature>
<evidence type="ECO:0000313" key="4">
    <source>
        <dbReference type="Proteomes" id="UP000074903"/>
    </source>
</evidence>
<keyword evidence="2" id="KW-0472">Membrane</keyword>
<name>A0A0Z8W3B8_STRSU</name>
<feature type="transmembrane region" description="Helical" evidence="2">
    <location>
        <begin position="269"/>
        <end position="290"/>
    </location>
</feature>
<dbReference type="PANTHER" id="PTHR36844:SF1">
    <property type="entry name" value="PROTEASE PRSW"/>
    <property type="match status" value="1"/>
</dbReference>
<dbReference type="GO" id="GO:0008233">
    <property type="term" value="F:peptidase activity"/>
    <property type="evidence" value="ECO:0007669"/>
    <property type="project" value="InterPro"/>
</dbReference>
<feature type="transmembrane region" description="Helical" evidence="2">
    <location>
        <begin position="386"/>
        <end position="404"/>
    </location>
</feature>
<feature type="transmembrane region" description="Helical" evidence="2">
    <location>
        <begin position="234"/>
        <end position="257"/>
    </location>
</feature>